<dbReference type="Pfam" id="PF13456">
    <property type="entry name" value="RVT_3"/>
    <property type="match status" value="1"/>
</dbReference>
<dbReference type="CDD" id="cd06222">
    <property type="entry name" value="RNase_H_like"/>
    <property type="match status" value="1"/>
</dbReference>
<feature type="domain" description="RNase H type-1" evidence="2">
    <location>
        <begin position="4"/>
        <end position="89"/>
    </location>
</feature>
<dbReference type="Gramene" id="TraesCLE_scaffold_000927_01G000200.1">
    <property type="protein sequence ID" value="TraesCLE_scaffold_000927_01G000200.1"/>
    <property type="gene ID" value="TraesCLE_scaffold_000927_01G000200"/>
</dbReference>
<proteinExistence type="predicted"/>
<evidence type="ECO:0000313" key="3">
    <source>
        <dbReference type="EnsemblPlants" id="TraesCS6A02G229700.1.cds1"/>
    </source>
</evidence>
<dbReference type="Gramene" id="TraesNOR6A03G03381910.1">
    <property type="protein sequence ID" value="TraesNOR6A03G03381910.1.CDS1"/>
    <property type="gene ID" value="TraesNOR6A03G03381910"/>
</dbReference>
<feature type="chain" id="PRO_5017361323" description="RNase H type-1 domain-containing protein" evidence="1">
    <location>
        <begin position="23"/>
        <end position="120"/>
    </location>
</feature>
<dbReference type="GO" id="GO:0004523">
    <property type="term" value="F:RNA-DNA hybrid ribonuclease activity"/>
    <property type="evidence" value="ECO:0007669"/>
    <property type="project" value="InterPro"/>
</dbReference>
<dbReference type="InterPro" id="IPR036397">
    <property type="entry name" value="RNaseH_sf"/>
</dbReference>
<dbReference type="Gramene" id="TraesCAD_scaffold_003361_01G000400.1">
    <property type="protein sequence ID" value="TraesCAD_scaffold_003361_01G000400.1"/>
    <property type="gene ID" value="TraesCAD_scaffold_003361_01G000400"/>
</dbReference>
<keyword evidence="1" id="KW-0732">Signal</keyword>
<dbReference type="Gramene" id="TraesCS6A02G229700.1">
    <property type="protein sequence ID" value="TraesCS6A02G229700.1.cds1"/>
    <property type="gene ID" value="TraesCS6A02G229700"/>
</dbReference>
<dbReference type="InterPro" id="IPR044730">
    <property type="entry name" value="RNase_H-like_dom_plant"/>
</dbReference>
<dbReference type="STRING" id="4565.A0A3B6NRA3"/>
<dbReference type="Gramene" id="TraesJAG6A03G03342750.1">
    <property type="protein sequence ID" value="TraesJAG6A03G03342750.1.CDS1"/>
    <property type="gene ID" value="TraesJAG6A03G03342750"/>
</dbReference>
<dbReference type="Gramene" id="TraesLAC6A03G03305000.1">
    <property type="protein sequence ID" value="TraesLAC6A03G03305000.1.CDS1"/>
    <property type="gene ID" value="TraesLAC6A03G03305000"/>
</dbReference>
<name>A0A3B6NRA3_WHEAT</name>
<reference evidence="3" key="2">
    <citation type="submission" date="2018-10" db="UniProtKB">
        <authorList>
            <consortium name="EnsemblPlants"/>
        </authorList>
    </citation>
    <scope>IDENTIFICATION</scope>
</reference>
<feature type="signal peptide" evidence="1">
    <location>
        <begin position="1"/>
        <end position="22"/>
    </location>
</feature>
<evidence type="ECO:0000256" key="1">
    <source>
        <dbReference type="SAM" id="SignalP"/>
    </source>
</evidence>
<dbReference type="InterPro" id="IPR002156">
    <property type="entry name" value="RNaseH_domain"/>
</dbReference>
<dbReference type="EnsemblPlants" id="TraesCS6A02G229700.1">
    <property type="protein sequence ID" value="TraesCS6A02G229700.1.cds1"/>
    <property type="gene ID" value="TraesCS6A02G229700"/>
</dbReference>
<dbReference type="InterPro" id="IPR052929">
    <property type="entry name" value="RNase_H-like_EbsB-rel"/>
</dbReference>
<evidence type="ECO:0000259" key="2">
    <source>
        <dbReference type="Pfam" id="PF13456"/>
    </source>
</evidence>
<dbReference type="Gramene" id="TraesSTA6A03G03335560.1">
    <property type="protein sequence ID" value="TraesSTA6A03G03335560.1.CDS1"/>
    <property type="gene ID" value="TraesSTA6A03G03335560"/>
</dbReference>
<dbReference type="Gramene" id="TraesLDM6A03G03348340.1">
    <property type="protein sequence ID" value="TraesLDM6A03G03348340.1.CDS1"/>
    <property type="gene ID" value="TraesLDM6A03G03348340"/>
</dbReference>
<organism evidence="3">
    <name type="scientific">Triticum aestivum</name>
    <name type="common">Wheat</name>
    <dbReference type="NCBI Taxonomy" id="4565"/>
    <lineage>
        <taxon>Eukaryota</taxon>
        <taxon>Viridiplantae</taxon>
        <taxon>Streptophyta</taxon>
        <taxon>Embryophyta</taxon>
        <taxon>Tracheophyta</taxon>
        <taxon>Spermatophyta</taxon>
        <taxon>Magnoliopsida</taxon>
        <taxon>Liliopsida</taxon>
        <taxon>Poales</taxon>
        <taxon>Poaceae</taxon>
        <taxon>BOP clade</taxon>
        <taxon>Pooideae</taxon>
        <taxon>Triticodae</taxon>
        <taxon>Triticeae</taxon>
        <taxon>Triticinae</taxon>
        <taxon>Triticum</taxon>
    </lineage>
</organism>
<keyword evidence="4" id="KW-1185">Reference proteome</keyword>
<evidence type="ECO:0000313" key="4">
    <source>
        <dbReference type="Proteomes" id="UP000019116"/>
    </source>
</evidence>
<dbReference type="Gramene" id="TraesPARA_EIv1.0_1949250.1">
    <property type="protein sequence ID" value="TraesPARA_EIv1.0_1949250.1.CDS1"/>
    <property type="gene ID" value="TraesPARA_EIv1.0_1949250"/>
</dbReference>
<dbReference type="Gramene" id="TraesROB_scaffold_001197_01G000200.1">
    <property type="protein sequence ID" value="TraesROB_scaffold_001197_01G000200.1"/>
    <property type="gene ID" value="TraesROB_scaffold_001197_01G000200"/>
</dbReference>
<dbReference type="Proteomes" id="UP000019116">
    <property type="component" value="Chromosome 6A"/>
</dbReference>
<dbReference type="GO" id="GO:0003676">
    <property type="term" value="F:nucleic acid binding"/>
    <property type="evidence" value="ECO:0007669"/>
    <property type="project" value="InterPro"/>
</dbReference>
<dbReference type="PANTHER" id="PTHR47074:SF47">
    <property type="entry name" value="RNASE H TYPE-1 DOMAIN-CONTAINING PROTEIN"/>
    <property type="match status" value="1"/>
</dbReference>
<reference evidence="3" key="1">
    <citation type="submission" date="2018-08" db="EMBL/GenBank/DDBJ databases">
        <authorList>
            <person name="Rossello M."/>
        </authorList>
    </citation>
    <scope>NUCLEOTIDE SEQUENCE [LARGE SCALE GENOMIC DNA]</scope>
    <source>
        <strain evidence="3">cv. Chinese Spring</strain>
    </source>
</reference>
<dbReference type="PANTHER" id="PTHR47074">
    <property type="entry name" value="BNAC02G40300D PROTEIN"/>
    <property type="match status" value="1"/>
</dbReference>
<dbReference type="AlphaFoldDB" id="A0A3B6NRA3"/>
<dbReference type="Gramene" id="TraesWEE_scaffold_103768_01G000100.1">
    <property type="protein sequence ID" value="TraesWEE_scaffold_103768_01G000100.1"/>
    <property type="gene ID" value="TraesWEE_scaffold_103768_01G000100"/>
</dbReference>
<sequence length="120" mass="13454">MDWCADVLTVEALALRLGLSLAQKAGCNHLFVNSNNMEVIDIMKNGGHSAGGVAAVFNDYYFMVCDFYLIIFEHCNRESNKVAHEIARLAKFSLTSDWFEEPMNDIVSFIIDDVTVISNK</sequence>
<protein>
    <recommendedName>
        <fullName evidence="2">RNase H type-1 domain-containing protein</fullName>
    </recommendedName>
</protein>
<accession>A0A3B6NRA3</accession>
<dbReference type="Gramene" id="TraesSYM6A03G03290930.1">
    <property type="protein sequence ID" value="TraesSYM6A03G03290930.1.CDS1"/>
    <property type="gene ID" value="TraesSYM6A03G03290930"/>
</dbReference>
<dbReference type="Gramene" id="TraesJUL6A03G03371470.1">
    <property type="protein sequence ID" value="TraesJUL6A03G03371470.1.CDS1"/>
    <property type="gene ID" value="TraesJUL6A03G03371470"/>
</dbReference>
<dbReference type="Gramene" id="TraesARI6A03G03305690.1">
    <property type="protein sequence ID" value="TraesARI6A03G03305690.1.CDS1"/>
    <property type="gene ID" value="TraesARI6A03G03305690"/>
</dbReference>
<dbReference type="Gramene" id="TraesMAC6A03G03344600.1">
    <property type="protein sequence ID" value="TraesMAC6A03G03344600.1.CDS1"/>
    <property type="gene ID" value="TraesMAC6A03G03344600"/>
</dbReference>
<dbReference type="SMR" id="A0A3B6NRA3"/>
<dbReference type="OMA" id="CNREANG"/>
<dbReference type="Gene3D" id="3.30.420.10">
    <property type="entry name" value="Ribonuclease H-like superfamily/Ribonuclease H"/>
    <property type="match status" value="1"/>
</dbReference>